<sequence>MEKILGVVTARGGSKSIPGKNIKSLGGKPLISYIIDSAKNSGIFDRIIISTDDEKIAEVAKKYGAEVLFMRPPELAEDTTPHLPVIEHAVKWMAEKENYNPEYTSILSPTSPMVRPEHFREAFEILKNKKADSIIGVVQIPPHYNPIRSFSYDDEGFLKLFVTGEPVRKRIPRRQDLPVFYTLNSAIYIFRTDLLFDPTEPSFYGNKVAAYVMDEKHSINIDEPNDWEEAEKIIKEAN</sequence>
<dbReference type="SUPFAM" id="SSF53448">
    <property type="entry name" value="Nucleotide-diphospho-sugar transferases"/>
    <property type="match status" value="1"/>
</dbReference>
<dbReference type="InterPro" id="IPR003329">
    <property type="entry name" value="Cytidylyl_trans"/>
</dbReference>
<evidence type="ECO:0008006" key="3">
    <source>
        <dbReference type="Google" id="ProtNLM"/>
    </source>
</evidence>
<dbReference type="Proteomes" id="UP000177723">
    <property type="component" value="Unassembled WGS sequence"/>
</dbReference>
<dbReference type="PANTHER" id="PTHR21485:SF6">
    <property type="entry name" value="N-ACYLNEURAMINATE CYTIDYLYLTRANSFERASE-RELATED"/>
    <property type="match status" value="1"/>
</dbReference>
<evidence type="ECO:0000313" key="2">
    <source>
        <dbReference type="Proteomes" id="UP000177723"/>
    </source>
</evidence>
<dbReference type="Gene3D" id="3.90.550.10">
    <property type="entry name" value="Spore Coat Polysaccharide Biosynthesis Protein SpsA, Chain A"/>
    <property type="match status" value="1"/>
</dbReference>
<reference evidence="1 2" key="1">
    <citation type="journal article" date="2016" name="Nat. Commun.">
        <title>Thousands of microbial genomes shed light on interconnected biogeochemical processes in an aquifer system.</title>
        <authorList>
            <person name="Anantharaman K."/>
            <person name="Brown C.T."/>
            <person name="Hug L.A."/>
            <person name="Sharon I."/>
            <person name="Castelle C.J."/>
            <person name="Probst A.J."/>
            <person name="Thomas B.C."/>
            <person name="Singh A."/>
            <person name="Wilkins M.J."/>
            <person name="Karaoz U."/>
            <person name="Brodie E.L."/>
            <person name="Williams K.H."/>
            <person name="Hubbard S.S."/>
            <person name="Banfield J.F."/>
        </authorList>
    </citation>
    <scope>NUCLEOTIDE SEQUENCE [LARGE SCALE GENOMIC DNA]</scope>
</reference>
<dbReference type="CDD" id="cd02513">
    <property type="entry name" value="CMP-NeuAc_Synthase"/>
    <property type="match status" value="1"/>
</dbReference>
<dbReference type="GO" id="GO:0008781">
    <property type="term" value="F:N-acylneuraminate cytidylyltransferase activity"/>
    <property type="evidence" value="ECO:0007669"/>
    <property type="project" value="TreeGrafter"/>
</dbReference>
<gene>
    <name evidence="1" type="ORF">A3F23_00240</name>
</gene>
<dbReference type="InterPro" id="IPR050793">
    <property type="entry name" value="CMP-NeuNAc_synthase"/>
</dbReference>
<protein>
    <recommendedName>
        <fullName evidence="3">Acylneuraminate cytidylyltransferase</fullName>
    </recommendedName>
</protein>
<dbReference type="PANTHER" id="PTHR21485">
    <property type="entry name" value="HAD SUPERFAMILY MEMBERS CMAS AND KDSC"/>
    <property type="match status" value="1"/>
</dbReference>
<dbReference type="AlphaFoldDB" id="A0A1F5WP31"/>
<dbReference type="InterPro" id="IPR029044">
    <property type="entry name" value="Nucleotide-diphossugar_trans"/>
</dbReference>
<comment type="caution">
    <text evidence="1">The sequence shown here is derived from an EMBL/GenBank/DDBJ whole genome shotgun (WGS) entry which is preliminary data.</text>
</comment>
<dbReference type="Pfam" id="PF02348">
    <property type="entry name" value="CTP_transf_3"/>
    <property type="match status" value="1"/>
</dbReference>
<dbReference type="EMBL" id="MFHT01000020">
    <property type="protein sequence ID" value="OGF77364.1"/>
    <property type="molecule type" value="Genomic_DNA"/>
</dbReference>
<name>A0A1F5WP31_9BACT</name>
<evidence type="ECO:0000313" key="1">
    <source>
        <dbReference type="EMBL" id="OGF77364.1"/>
    </source>
</evidence>
<proteinExistence type="predicted"/>
<accession>A0A1F5WP31</accession>
<organism evidence="1 2">
    <name type="scientific">Candidatus Giovannonibacteria bacterium RIFCSPHIGHO2_12_FULL_43_15</name>
    <dbReference type="NCBI Taxonomy" id="1798341"/>
    <lineage>
        <taxon>Bacteria</taxon>
        <taxon>Candidatus Giovannoniibacteriota</taxon>
    </lineage>
</organism>